<dbReference type="AlphaFoldDB" id="A0A918YQK6"/>
<reference evidence="1" key="2">
    <citation type="submission" date="2020-09" db="EMBL/GenBank/DDBJ databases">
        <authorList>
            <person name="Sun Q."/>
            <person name="Ohkuma M."/>
        </authorList>
    </citation>
    <scope>NUCLEOTIDE SEQUENCE</scope>
    <source>
        <strain evidence="1">JCM 4714</strain>
    </source>
</reference>
<accession>A0A918YQK6</accession>
<gene>
    <name evidence="1" type="ORF">GCM10010339_74130</name>
</gene>
<protein>
    <submittedName>
        <fullName evidence="1">Uncharacterized protein</fullName>
    </submittedName>
</protein>
<organism evidence="1 2">
    <name type="scientific">Streptomyces alanosinicus</name>
    <dbReference type="NCBI Taxonomy" id="68171"/>
    <lineage>
        <taxon>Bacteria</taxon>
        <taxon>Bacillati</taxon>
        <taxon>Actinomycetota</taxon>
        <taxon>Actinomycetes</taxon>
        <taxon>Kitasatosporales</taxon>
        <taxon>Streptomycetaceae</taxon>
        <taxon>Streptomyces</taxon>
    </lineage>
</organism>
<keyword evidence="2" id="KW-1185">Reference proteome</keyword>
<evidence type="ECO:0000313" key="2">
    <source>
        <dbReference type="Proteomes" id="UP000655443"/>
    </source>
</evidence>
<comment type="caution">
    <text evidence="1">The sequence shown here is derived from an EMBL/GenBank/DDBJ whole genome shotgun (WGS) entry which is preliminary data.</text>
</comment>
<proteinExistence type="predicted"/>
<dbReference type="EMBL" id="BMVG01000031">
    <property type="protein sequence ID" value="GHE12075.1"/>
    <property type="molecule type" value="Genomic_DNA"/>
</dbReference>
<dbReference type="Proteomes" id="UP000655443">
    <property type="component" value="Unassembled WGS sequence"/>
</dbReference>
<reference evidence="1" key="1">
    <citation type="journal article" date="2014" name="Int. J. Syst. Evol. Microbiol.">
        <title>Complete genome sequence of Corynebacterium casei LMG S-19264T (=DSM 44701T), isolated from a smear-ripened cheese.</title>
        <authorList>
            <consortium name="US DOE Joint Genome Institute (JGI-PGF)"/>
            <person name="Walter F."/>
            <person name="Albersmeier A."/>
            <person name="Kalinowski J."/>
            <person name="Ruckert C."/>
        </authorList>
    </citation>
    <scope>NUCLEOTIDE SEQUENCE</scope>
    <source>
        <strain evidence="1">JCM 4714</strain>
    </source>
</reference>
<sequence length="62" mass="6489">MLRHNGLVLAAGRDPHHPLAAVAQLFPLTSHARHCPGHGPSAGRLPYCAPHAGDRGGVRALE</sequence>
<evidence type="ECO:0000313" key="1">
    <source>
        <dbReference type="EMBL" id="GHE12075.1"/>
    </source>
</evidence>
<name>A0A918YQK6_9ACTN</name>